<sequence>MIHSKPLKLILVLSVVFAWVALPATALASDEGGTSDPFEWRQNDNDDSGNTHGGGNGNGGGFNADPDSFDIDSWDRGDIHRETDGAHEIHISFLDRIFGVFQQLLNEAQQRHDSIKR</sequence>
<name>A0A7Y2H1K8_UNCEI</name>
<evidence type="ECO:0000256" key="1">
    <source>
        <dbReference type="SAM" id="MobiDB-lite"/>
    </source>
</evidence>
<reference evidence="3 4" key="1">
    <citation type="submission" date="2020-03" db="EMBL/GenBank/DDBJ databases">
        <title>Metabolic flexibility allows generalist bacteria to become dominant in a frequently disturbed ecosystem.</title>
        <authorList>
            <person name="Chen Y.-J."/>
            <person name="Leung P.M."/>
            <person name="Bay S.K."/>
            <person name="Hugenholtz P."/>
            <person name="Kessler A.J."/>
            <person name="Shelley G."/>
            <person name="Waite D.W."/>
            <person name="Cook P.L."/>
            <person name="Greening C."/>
        </authorList>
    </citation>
    <scope>NUCLEOTIDE SEQUENCE [LARGE SCALE GENOMIC DNA]</scope>
    <source>
        <strain evidence="3">SS_bin_28</strain>
    </source>
</reference>
<feature type="signal peptide" evidence="2">
    <location>
        <begin position="1"/>
        <end position="28"/>
    </location>
</feature>
<dbReference type="Proteomes" id="UP000547674">
    <property type="component" value="Unassembled WGS sequence"/>
</dbReference>
<accession>A0A7Y2H1K8</accession>
<dbReference type="EMBL" id="JABDJR010000120">
    <property type="protein sequence ID" value="NNF05752.1"/>
    <property type="molecule type" value="Genomic_DNA"/>
</dbReference>
<protein>
    <recommendedName>
        <fullName evidence="5">Secreted protein</fullName>
    </recommendedName>
</protein>
<dbReference type="AlphaFoldDB" id="A0A7Y2H1K8"/>
<evidence type="ECO:0008006" key="5">
    <source>
        <dbReference type="Google" id="ProtNLM"/>
    </source>
</evidence>
<keyword evidence="2" id="KW-0732">Signal</keyword>
<comment type="caution">
    <text evidence="3">The sequence shown here is derived from an EMBL/GenBank/DDBJ whole genome shotgun (WGS) entry which is preliminary data.</text>
</comment>
<feature type="region of interest" description="Disordered" evidence="1">
    <location>
        <begin position="28"/>
        <end position="77"/>
    </location>
</feature>
<proteinExistence type="predicted"/>
<feature type="chain" id="PRO_5031520335" description="Secreted protein" evidence="2">
    <location>
        <begin position="29"/>
        <end position="117"/>
    </location>
</feature>
<evidence type="ECO:0000313" key="3">
    <source>
        <dbReference type="EMBL" id="NNF05752.1"/>
    </source>
</evidence>
<evidence type="ECO:0000313" key="4">
    <source>
        <dbReference type="Proteomes" id="UP000547674"/>
    </source>
</evidence>
<feature type="compositionally biased region" description="Gly residues" evidence="1">
    <location>
        <begin position="51"/>
        <end position="62"/>
    </location>
</feature>
<evidence type="ECO:0000256" key="2">
    <source>
        <dbReference type="SAM" id="SignalP"/>
    </source>
</evidence>
<organism evidence="3 4">
    <name type="scientific">Eiseniibacteriota bacterium</name>
    <dbReference type="NCBI Taxonomy" id="2212470"/>
    <lineage>
        <taxon>Bacteria</taxon>
        <taxon>Candidatus Eiseniibacteriota</taxon>
    </lineage>
</organism>
<gene>
    <name evidence="3" type="ORF">HKN21_03240</name>
</gene>